<keyword evidence="9" id="KW-0007">Acetylation</keyword>
<feature type="region of interest" description="Disordered" evidence="18">
    <location>
        <begin position="573"/>
        <end position="714"/>
    </location>
</feature>
<reference evidence="21" key="3">
    <citation type="submission" date="2025-09" db="UniProtKB">
        <authorList>
            <consortium name="Ensembl"/>
        </authorList>
    </citation>
    <scope>IDENTIFICATION</scope>
</reference>
<dbReference type="GO" id="GO:0045292">
    <property type="term" value="P:mRNA cis splicing, via spliceosome"/>
    <property type="evidence" value="ECO:0007669"/>
    <property type="project" value="InterPro"/>
</dbReference>
<dbReference type="CDD" id="cd00201">
    <property type="entry name" value="WW"/>
    <property type="match status" value="2"/>
</dbReference>
<feature type="compositionally biased region" description="Polar residues" evidence="18">
    <location>
        <begin position="1"/>
        <end position="14"/>
    </location>
</feature>
<dbReference type="Pfam" id="PF25432">
    <property type="entry name" value="FF_PRPF40A"/>
    <property type="match status" value="1"/>
</dbReference>
<comment type="similarity">
    <text evidence="13">Belongs to the PRPF40 family.</text>
</comment>
<dbReference type="FunFam" id="2.20.70.10:FF:000102">
    <property type="entry name" value="Pre-mRNA-processing factor 40 homolog B"/>
    <property type="match status" value="1"/>
</dbReference>
<evidence type="ECO:0000256" key="15">
    <source>
        <dbReference type="ARBA" id="ARBA00078214"/>
    </source>
</evidence>
<dbReference type="FunFam" id="1.10.10.440:FF:000011">
    <property type="entry name" value="pre-mRNA-processing factor 40 homolog A isoform X1"/>
    <property type="match status" value="1"/>
</dbReference>
<dbReference type="Proteomes" id="UP000694395">
    <property type="component" value="Chromosome 3"/>
</dbReference>
<evidence type="ECO:0000256" key="16">
    <source>
        <dbReference type="ARBA" id="ARBA00080815"/>
    </source>
</evidence>
<feature type="compositionally biased region" description="Basic and acidic residues" evidence="18">
    <location>
        <begin position="636"/>
        <end position="674"/>
    </location>
</feature>
<dbReference type="FunFam" id="1.10.10.440:FF:000009">
    <property type="entry name" value="pre-mRNA-processing factor 40 homolog A isoform X1"/>
    <property type="match status" value="1"/>
</dbReference>
<dbReference type="InterPro" id="IPR036020">
    <property type="entry name" value="WW_dom_sf"/>
</dbReference>
<keyword evidence="5" id="KW-0597">Phosphoprotein</keyword>
<feature type="domain" description="FF" evidence="20">
    <location>
        <begin position="512"/>
        <end position="569"/>
    </location>
</feature>
<evidence type="ECO:0000256" key="13">
    <source>
        <dbReference type="ARBA" id="ARBA00061317"/>
    </source>
</evidence>
<evidence type="ECO:0000313" key="21">
    <source>
        <dbReference type="Ensembl" id="ENSOMYP00000094698.2"/>
    </source>
</evidence>
<evidence type="ECO:0000256" key="18">
    <source>
        <dbReference type="SAM" id="MobiDB-lite"/>
    </source>
</evidence>
<dbReference type="SUPFAM" id="SSF51045">
    <property type="entry name" value="WW domain"/>
    <property type="match status" value="2"/>
</dbReference>
<feature type="domain" description="FF" evidence="20">
    <location>
        <begin position="230"/>
        <end position="284"/>
    </location>
</feature>
<dbReference type="GO" id="GO:0016607">
    <property type="term" value="C:nuclear speck"/>
    <property type="evidence" value="ECO:0007669"/>
    <property type="project" value="UniProtKB-SubCell"/>
</dbReference>
<dbReference type="GO" id="GO:0005685">
    <property type="term" value="C:U1 snRNP"/>
    <property type="evidence" value="ECO:0007669"/>
    <property type="project" value="TreeGrafter"/>
</dbReference>
<keyword evidence="11" id="KW-0539">Nucleus</keyword>
<feature type="compositionally biased region" description="Basic residues" evidence="18">
    <location>
        <begin position="577"/>
        <end position="598"/>
    </location>
</feature>
<dbReference type="AlphaFoldDB" id="A0A8C7UEB4"/>
<dbReference type="PROSITE" id="PS50020">
    <property type="entry name" value="WW_DOMAIN_2"/>
    <property type="match status" value="2"/>
</dbReference>
<keyword evidence="17" id="KW-0175">Coiled coil</keyword>
<evidence type="ECO:0000256" key="9">
    <source>
        <dbReference type="ARBA" id="ARBA00022990"/>
    </source>
</evidence>
<keyword evidence="22" id="KW-1185">Reference proteome</keyword>
<dbReference type="InterPro" id="IPR001202">
    <property type="entry name" value="WW_dom"/>
</dbReference>
<feature type="domain" description="FF" evidence="20">
    <location>
        <begin position="297"/>
        <end position="357"/>
    </location>
</feature>
<keyword evidence="3" id="KW-0488">Methylation</keyword>
<proteinExistence type="inferred from homology"/>
<dbReference type="PANTHER" id="PTHR11864">
    <property type="entry name" value="PRE-MRNA-PROCESSING PROTEIN PRP40"/>
    <property type="match status" value="1"/>
</dbReference>
<dbReference type="Pfam" id="PF00397">
    <property type="entry name" value="WW"/>
    <property type="match status" value="2"/>
</dbReference>
<dbReference type="InterPro" id="IPR039726">
    <property type="entry name" value="Prp40-like"/>
</dbReference>
<dbReference type="GO" id="GO:0071004">
    <property type="term" value="C:U2-type prespliceosome"/>
    <property type="evidence" value="ECO:0007669"/>
    <property type="project" value="TreeGrafter"/>
</dbReference>
<reference evidence="21" key="1">
    <citation type="submission" date="2020-07" db="EMBL/GenBank/DDBJ databases">
        <title>A long reads based de novo assembly of the rainbow trout Arlee double haploid line genome.</title>
        <authorList>
            <person name="Gao G."/>
            <person name="Palti Y."/>
        </authorList>
    </citation>
    <scope>NUCLEOTIDE SEQUENCE [LARGE SCALE GENOMIC DNA]</scope>
</reference>
<feature type="domain" description="WW" evidence="19">
    <location>
        <begin position="64"/>
        <end position="91"/>
    </location>
</feature>
<evidence type="ECO:0000256" key="11">
    <source>
        <dbReference type="ARBA" id="ARBA00023242"/>
    </source>
</evidence>
<evidence type="ECO:0000256" key="14">
    <source>
        <dbReference type="ARBA" id="ARBA00072041"/>
    </source>
</evidence>
<feature type="coiled-coil region" evidence="17">
    <location>
        <begin position="348"/>
        <end position="380"/>
    </location>
</feature>
<keyword evidence="8" id="KW-0832">Ubl conjugation</keyword>
<reference evidence="21" key="2">
    <citation type="submission" date="2025-08" db="UniProtKB">
        <authorList>
            <consortium name="Ensembl"/>
        </authorList>
    </citation>
    <scope>IDENTIFICATION</scope>
</reference>
<dbReference type="GO" id="GO:0016363">
    <property type="term" value="C:nuclear matrix"/>
    <property type="evidence" value="ECO:0007669"/>
    <property type="project" value="UniProtKB-SubCell"/>
</dbReference>
<dbReference type="SUPFAM" id="SSF81698">
    <property type="entry name" value="FF domain"/>
    <property type="match status" value="5"/>
</dbReference>
<comment type="function">
    <text evidence="12">Binds to WASL/N-WASP and suppresses its translocation from the nucleus to the cytoplasm, thereby inhibiting its cytoplasmic function. Plays a role in the regulation of cell morphology and cytoskeletal organization. Required in the control of cell shape and migration. May play a role in cytokinesis. May be involved in pre-mRNA splicing.</text>
</comment>
<evidence type="ECO:0000256" key="2">
    <source>
        <dbReference type="ARBA" id="ARBA00004324"/>
    </source>
</evidence>
<evidence type="ECO:0000256" key="10">
    <source>
        <dbReference type="ARBA" id="ARBA00023187"/>
    </source>
</evidence>
<dbReference type="Ensembl" id="ENSOMYT00000102932.2">
    <property type="protein sequence ID" value="ENSOMYP00000094698.2"/>
    <property type="gene ID" value="ENSOMYG00000041712.2"/>
</dbReference>
<dbReference type="PANTHER" id="PTHR11864:SF0">
    <property type="entry name" value="PRP40 PRE-MRNA PROCESSING FACTOR 40 HOMOLOG A (YEAST)"/>
    <property type="match status" value="1"/>
</dbReference>
<dbReference type="Gene3D" id="2.20.70.10">
    <property type="match status" value="2"/>
</dbReference>
<dbReference type="SMART" id="SM00456">
    <property type="entry name" value="WW"/>
    <property type="match status" value="2"/>
</dbReference>
<protein>
    <recommendedName>
        <fullName evidence="14">Pre-mRNA-processing factor 40 homolog A</fullName>
    </recommendedName>
    <alternativeName>
        <fullName evidence="15">Formin-binding protein 11</fullName>
    </alternativeName>
    <alternativeName>
        <fullName evidence="16">Formin-binding protein 3</fullName>
    </alternativeName>
</protein>
<feature type="domain" description="FF" evidence="20">
    <location>
        <begin position="442"/>
        <end position="497"/>
    </location>
</feature>
<evidence type="ECO:0000259" key="20">
    <source>
        <dbReference type="PROSITE" id="PS51676"/>
    </source>
</evidence>
<feature type="domain" description="FF" evidence="20">
    <location>
        <begin position="163"/>
        <end position="217"/>
    </location>
</feature>
<dbReference type="InterPro" id="IPR002713">
    <property type="entry name" value="FF_domain"/>
</dbReference>
<dbReference type="FunFam" id="1.10.10.440:FF:000003">
    <property type="entry name" value="Pre-mRNA processing factor 40 homolog A"/>
    <property type="match status" value="1"/>
</dbReference>
<evidence type="ECO:0000256" key="7">
    <source>
        <dbReference type="ARBA" id="ARBA00022737"/>
    </source>
</evidence>
<dbReference type="Pfam" id="PF01846">
    <property type="entry name" value="FF"/>
    <property type="match status" value="3"/>
</dbReference>
<dbReference type="GeneTree" id="ENSGT00930000150980"/>
<feature type="domain" description="WW" evidence="19">
    <location>
        <begin position="23"/>
        <end position="50"/>
    </location>
</feature>
<feature type="compositionally biased region" description="Basic and acidic residues" evidence="18">
    <location>
        <begin position="15"/>
        <end position="25"/>
    </location>
</feature>
<keyword evidence="6" id="KW-0507">mRNA processing</keyword>
<keyword evidence="7" id="KW-0677">Repeat</keyword>
<dbReference type="PROSITE" id="PS01159">
    <property type="entry name" value="WW_DOMAIN_1"/>
    <property type="match status" value="2"/>
</dbReference>
<dbReference type="Gene3D" id="1.10.10.440">
    <property type="entry name" value="FF domain"/>
    <property type="match status" value="5"/>
</dbReference>
<keyword evidence="10" id="KW-0508">mRNA splicing</keyword>
<name>A0A8C7UEB4_ONCMY</name>
<evidence type="ECO:0000256" key="5">
    <source>
        <dbReference type="ARBA" id="ARBA00022553"/>
    </source>
</evidence>
<comment type="subcellular location">
    <subcellularLocation>
        <location evidence="1">Nucleus matrix</location>
    </subcellularLocation>
    <subcellularLocation>
        <location evidence="2">Nucleus speckle</location>
    </subcellularLocation>
</comment>
<evidence type="ECO:0000313" key="22">
    <source>
        <dbReference type="Proteomes" id="UP000694395"/>
    </source>
</evidence>
<dbReference type="InterPro" id="IPR036517">
    <property type="entry name" value="FF_domain_sf"/>
</dbReference>
<organism evidence="21 22">
    <name type="scientific">Oncorhynchus mykiss</name>
    <name type="common">Rainbow trout</name>
    <name type="synonym">Salmo gairdneri</name>
    <dbReference type="NCBI Taxonomy" id="8022"/>
    <lineage>
        <taxon>Eukaryota</taxon>
        <taxon>Metazoa</taxon>
        <taxon>Chordata</taxon>
        <taxon>Craniata</taxon>
        <taxon>Vertebrata</taxon>
        <taxon>Euteleostomi</taxon>
        <taxon>Actinopterygii</taxon>
        <taxon>Neopterygii</taxon>
        <taxon>Teleostei</taxon>
        <taxon>Protacanthopterygii</taxon>
        <taxon>Salmoniformes</taxon>
        <taxon>Salmonidae</taxon>
        <taxon>Salmoninae</taxon>
        <taxon>Oncorhynchus</taxon>
    </lineage>
</organism>
<feature type="region of interest" description="Disordered" evidence="18">
    <location>
        <begin position="1"/>
        <end position="25"/>
    </location>
</feature>
<evidence type="ECO:0000259" key="19">
    <source>
        <dbReference type="PROSITE" id="PS50020"/>
    </source>
</evidence>
<keyword evidence="4" id="KW-1017">Isopeptide bond</keyword>
<evidence type="ECO:0000256" key="4">
    <source>
        <dbReference type="ARBA" id="ARBA00022499"/>
    </source>
</evidence>
<dbReference type="PROSITE" id="PS51676">
    <property type="entry name" value="FF"/>
    <property type="match status" value="6"/>
</dbReference>
<evidence type="ECO:0000256" key="17">
    <source>
        <dbReference type="SAM" id="Coils"/>
    </source>
</evidence>
<dbReference type="FunFam" id="1.10.10.440:FF:000012">
    <property type="entry name" value="pre-mRNA-processing factor 40 homolog A isoform X2"/>
    <property type="match status" value="1"/>
</dbReference>
<dbReference type="GO" id="GO:0003723">
    <property type="term" value="F:RNA binding"/>
    <property type="evidence" value="ECO:0007669"/>
    <property type="project" value="TreeGrafter"/>
</dbReference>
<evidence type="ECO:0000256" key="6">
    <source>
        <dbReference type="ARBA" id="ARBA00022664"/>
    </source>
</evidence>
<accession>A0A8C7UEB4</accession>
<feature type="domain" description="FF" evidence="20">
    <location>
        <begin position="377"/>
        <end position="437"/>
    </location>
</feature>
<evidence type="ECO:0000256" key="12">
    <source>
        <dbReference type="ARBA" id="ARBA00057440"/>
    </source>
</evidence>
<evidence type="ECO:0000256" key="3">
    <source>
        <dbReference type="ARBA" id="ARBA00022481"/>
    </source>
</evidence>
<sequence length="714" mass="84301">MPGTVGTTNGSPQDDQPKNKSVWTEHKSLDEKTYYYNTETKQSSWEKPDDLKSPAEQMLSKCQWKEYKSDNGKAYYYNSHTKESRWTKPKELEDLEGEPGINDPFLLYCSGLGPYPQSISENLSVGQWVRSFSFLSVFLFFSNDASKEERPELVKKTYKWNTKEEAKQAFKELLKEKGVSSNASWEQAMKMIINDPRYSALPKLSEKKQAFNAYKVQTEKEEKEETRIKYKESKEMYQRFLENHEKMTSTTRYKKAEQMFAELDVWSTVPERDRLEIYEDVLFYLAKKEKEQAKQLRKRNWEALKNILDNMANVTYRTTWSEAQQYLLDNPTFAEDEELQNMDKEDALICFEEHIRALEKEEEDEKQKTLLRERRRQRKNRESFQKFLDELHDNGQLHSMSAWMEMYPTVSSDIHFANMLGQPGSTPLDLFKFYVEDLKARYHDEKRIIKDILKDKNFLVEVNTSFEDFGTVISSDKRATTLDAGNIKLAFNSLLEKAEAREREREKEEARKMKRKEATFKSMLKQATPALEPEATWEEVRERFLKESAFEDVTLESERKRIFKDFMHVLEHECQHHHSKTKKHSKKSKKHHRKRSRSRSVSTMPRHCTNQDPSAQMAERRAYSCDPVFQQSPESEGERKEKGGRERDGKREKDQEKEKENDKSRGKSRSESKQKSPKRKSTKEEGGWDTSGSELSEGELEKRRRTLLEQLDAP</sequence>
<evidence type="ECO:0000256" key="8">
    <source>
        <dbReference type="ARBA" id="ARBA00022843"/>
    </source>
</evidence>
<evidence type="ECO:0000256" key="1">
    <source>
        <dbReference type="ARBA" id="ARBA00004109"/>
    </source>
</evidence>
<dbReference type="FunFam" id="1.10.10.440:FF:000002">
    <property type="entry name" value="pre-mRNA-processing factor 40 homolog A isoform X1"/>
    <property type="match status" value="1"/>
</dbReference>
<dbReference type="SMART" id="SM00441">
    <property type="entry name" value="FF"/>
    <property type="match status" value="4"/>
</dbReference>